<name>A0A6A6WUY7_9PLEO</name>
<gene>
    <name evidence="1" type="ORF">K505DRAFT_421596</name>
</gene>
<dbReference type="EMBL" id="MU002287">
    <property type="protein sequence ID" value="KAF2787718.1"/>
    <property type="molecule type" value="Genomic_DNA"/>
</dbReference>
<accession>A0A6A6WUY7</accession>
<organism evidence="1 2">
    <name type="scientific">Melanomma pulvis-pyrius CBS 109.77</name>
    <dbReference type="NCBI Taxonomy" id="1314802"/>
    <lineage>
        <taxon>Eukaryota</taxon>
        <taxon>Fungi</taxon>
        <taxon>Dikarya</taxon>
        <taxon>Ascomycota</taxon>
        <taxon>Pezizomycotina</taxon>
        <taxon>Dothideomycetes</taxon>
        <taxon>Pleosporomycetidae</taxon>
        <taxon>Pleosporales</taxon>
        <taxon>Melanommataceae</taxon>
        <taxon>Melanomma</taxon>
    </lineage>
</organism>
<sequence length="141" mass="16344">MYTITASRLYATTTYEMRGHRSSTLGGNIQVETGKGVRGKWTKIWHLTRNSRRDSLNPENETRLQKYGYQPEEEWDKRLLIFIRRGLWEDSEGKRVAAETDDGSFEVLGNVNGPQRDLFASCWAMKVWISDGIRWEGDIKA</sequence>
<proteinExistence type="predicted"/>
<evidence type="ECO:0000313" key="1">
    <source>
        <dbReference type="EMBL" id="KAF2787718.1"/>
    </source>
</evidence>
<dbReference type="OrthoDB" id="3939315at2759"/>
<keyword evidence="2" id="KW-1185">Reference proteome</keyword>
<dbReference type="AlphaFoldDB" id="A0A6A6WUY7"/>
<dbReference type="Proteomes" id="UP000799757">
    <property type="component" value="Unassembled WGS sequence"/>
</dbReference>
<reference evidence="1" key="1">
    <citation type="journal article" date="2020" name="Stud. Mycol.">
        <title>101 Dothideomycetes genomes: a test case for predicting lifestyles and emergence of pathogens.</title>
        <authorList>
            <person name="Haridas S."/>
            <person name="Albert R."/>
            <person name="Binder M."/>
            <person name="Bloem J."/>
            <person name="Labutti K."/>
            <person name="Salamov A."/>
            <person name="Andreopoulos B."/>
            <person name="Baker S."/>
            <person name="Barry K."/>
            <person name="Bills G."/>
            <person name="Bluhm B."/>
            <person name="Cannon C."/>
            <person name="Castanera R."/>
            <person name="Culley D."/>
            <person name="Daum C."/>
            <person name="Ezra D."/>
            <person name="Gonzalez J."/>
            <person name="Henrissat B."/>
            <person name="Kuo A."/>
            <person name="Liang C."/>
            <person name="Lipzen A."/>
            <person name="Lutzoni F."/>
            <person name="Magnuson J."/>
            <person name="Mondo S."/>
            <person name="Nolan M."/>
            <person name="Ohm R."/>
            <person name="Pangilinan J."/>
            <person name="Park H.-J."/>
            <person name="Ramirez L."/>
            <person name="Alfaro M."/>
            <person name="Sun H."/>
            <person name="Tritt A."/>
            <person name="Yoshinaga Y."/>
            <person name="Zwiers L.-H."/>
            <person name="Turgeon B."/>
            <person name="Goodwin S."/>
            <person name="Spatafora J."/>
            <person name="Crous P."/>
            <person name="Grigoriev I."/>
        </authorList>
    </citation>
    <scope>NUCLEOTIDE SEQUENCE</scope>
    <source>
        <strain evidence="1">CBS 109.77</strain>
    </source>
</reference>
<evidence type="ECO:0000313" key="2">
    <source>
        <dbReference type="Proteomes" id="UP000799757"/>
    </source>
</evidence>
<protein>
    <submittedName>
        <fullName evidence="1">Uncharacterized protein</fullName>
    </submittedName>
</protein>